<dbReference type="EMBL" id="QDOG01000015">
    <property type="protein sequence ID" value="PVL89288.1"/>
    <property type="molecule type" value="Genomic_DNA"/>
</dbReference>
<dbReference type="EMBL" id="AAKNHU010000019">
    <property type="protein sequence ID" value="ECT6084949.1"/>
    <property type="molecule type" value="Genomic_DNA"/>
</dbReference>
<evidence type="ECO:0000313" key="3">
    <source>
        <dbReference type="EMBL" id="EBU7986411.1"/>
    </source>
</evidence>
<evidence type="ECO:0000313" key="8">
    <source>
        <dbReference type="EMBL" id="EDC9468129.1"/>
    </source>
</evidence>
<evidence type="ECO:0000313" key="10">
    <source>
        <dbReference type="EMBL" id="EDH6341832.1"/>
    </source>
</evidence>
<reference evidence="25 26" key="2">
    <citation type="submission" date="2018-04" db="EMBL/GenBank/DDBJ databases">
        <title>Serotype diversity and antimicrobial resistance among Salmonella enterica isolated from patients at an equine referral hospital.</title>
        <authorList>
            <person name="Leon I.M."/>
            <person name="Lawhon S.D."/>
            <person name="Norman K.N."/>
            <person name="Threadgill D.S."/>
            <person name="Ohta N."/>
            <person name="Vinasco J."/>
            <person name="Scott H.M."/>
        </authorList>
    </citation>
    <scope>NUCLEOTIDE SEQUENCE [LARGE SCALE GENOMIC DNA]</scope>
    <source>
        <strain evidence="25 26">167</strain>
    </source>
</reference>
<evidence type="ECO:0000313" key="4">
    <source>
        <dbReference type="EMBL" id="EBY0576681.1"/>
    </source>
</evidence>
<dbReference type="EMBL" id="DAAHHO010000015">
    <property type="protein sequence ID" value="HAB6238649.1"/>
    <property type="molecule type" value="Genomic_DNA"/>
</dbReference>
<evidence type="ECO:0000313" key="23">
    <source>
        <dbReference type="EMBL" id="HAE1458866.1"/>
    </source>
</evidence>
<evidence type="ECO:0000313" key="5">
    <source>
        <dbReference type="EMBL" id="ECA7463498.1"/>
    </source>
</evidence>
<evidence type="ECO:0000313" key="20">
    <source>
        <dbReference type="EMBL" id="HAB5941842.1"/>
    </source>
</evidence>
<dbReference type="EMBL" id="AAGQWK010000019">
    <property type="protein sequence ID" value="EBR0143519.1"/>
    <property type="molecule type" value="Genomic_DNA"/>
</dbReference>
<dbReference type="EMBL" id="DAAHEN010000017">
    <property type="protein sequence ID" value="HAB5771405.1"/>
    <property type="molecule type" value="Genomic_DNA"/>
</dbReference>
<dbReference type="EMBL" id="DAAFYT010000056">
    <property type="protein sequence ID" value="HAB2060607.1"/>
    <property type="molecule type" value="Genomic_DNA"/>
</dbReference>
<dbReference type="EMBL" id="DAARAE010000166">
    <property type="protein sequence ID" value="HAE1458866.1"/>
    <property type="molecule type" value="Genomic_DNA"/>
</dbReference>
<protein>
    <submittedName>
        <fullName evidence="25">Uncharacterized protein</fullName>
    </submittedName>
</protein>
<evidence type="ECO:0000313" key="2">
    <source>
        <dbReference type="EMBL" id="EBR0143519.1"/>
    </source>
</evidence>
<dbReference type="EMBL" id="DAAGXT010000017">
    <property type="protein sequence ID" value="HAB5023255.1"/>
    <property type="molecule type" value="Genomic_DNA"/>
</dbReference>
<evidence type="ECO:0000313" key="16">
    <source>
        <dbReference type="EMBL" id="HAB2371895.1"/>
    </source>
</evidence>
<reference evidence="12" key="1">
    <citation type="journal article" date="2018" name="Genome Biol.">
        <title>SKESA: strategic k-mer extension for scrupulous assemblies.</title>
        <authorList>
            <person name="Souvorov A."/>
            <person name="Agarwala R."/>
            <person name="Lipman D.J."/>
        </authorList>
    </citation>
    <scope>NUCLEOTIDE SEQUENCE</scope>
    <source>
        <strain evidence="24">13-0431</strain>
        <strain evidence="12">Salmonella enterica</strain>
    </source>
</reference>
<dbReference type="EMBL" id="AAMIOU010000008">
    <property type="protein sequence ID" value="EDH7244600.1"/>
    <property type="molecule type" value="Genomic_DNA"/>
</dbReference>
<evidence type="ECO:0000313" key="18">
    <source>
        <dbReference type="EMBL" id="HAB5023255.1"/>
    </source>
</evidence>
<evidence type="ECO:0000313" key="22">
    <source>
        <dbReference type="EMBL" id="HAE1220575.1"/>
    </source>
</evidence>
<dbReference type="EMBL" id="DAAQWY010000017">
    <property type="protein sequence ID" value="HAE1220575.1"/>
    <property type="molecule type" value="Genomic_DNA"/>
</dbReference>
<dbReference type="RefSeq" id="WP_000124480.1">
    <property type="nucleotide sequence ID" value="NZ_JADDHT010000017.1"/>
</dbReference>
<sequence length="172" mass="19003">MARSRSTKAQNARPVDFKSAIYIGEDVMPAFPEGSSIEIILPNGNKESYAYPYDPVSTATWVEGMATVIIKDGNQSVEHFQIVDPTNIANNYNQLMGILKDIDAVIESRLTGGGILQTTINNKTLISESLSSLYAIRAAYVKRINAELAKINKTNPNNPIKSISRFNRGYKF</sequence>
<evidence type="ECO:0000313" key="17">
    <source>
        <dbReference type="EMBL" id="HAB2426462.1"/>
    </source>
</evidence>
<dbReference type="EMBL" id="AAMEQR010000012">
    <property type="protein sequence ID" value="EDG5798385.1"/>
    <property type="molecule type" value="Genomic_DNA"/>
</dbReference>
<dbReference type="EMBL" id="DAAGBK010000014">
    <property type="protein sequence ID" value="HAB2371895.1"/>
    <property type="molecule type" value="Genomic_DNA"/>
</dbReference>
<dbReference type="EMBL" id="DAAFXG010000016">
    <property type="protein sequence ID" value="HAB1884747.1"/>
    <property type="molecule type" value="Genomic_DNA"/>
</dbReference>
<evidence type="ECO:0000313" key="25">
    <source>
        <dbReference type="EMBL" id="PVL89288.1"/>
    </source>
</evidence>
<evidence type="ECO:0000313" key="6">
    <source>
        <dbReference type="EMBL" id="ECT6084949.1"/>
    </source>
</evidence>
<dbReference type="EMBL" id="DAASRO010000016">
    <property type="protein sequence ID" value="HAE6730413.1"/>
    <property type="molecule type" value="Genomic_DNA"/>
</dbReference>
<comment type="caution">
    <text evidence="25">The sequence shown here is derived from an EMBL/GenBank/DDBJ whole genome shotgun (WGS) entry which is preliminary data.</text>
</comment>
<evidence type="ECO:0000313" key="24">
    <source>
        <dbReference type="EMBL" id="HAE6730413.1"/>
    </source>
</evidence>
<dbReference type="EMBL" id="DAAHFX010000017">
    <property type="protein sequence ID" value="HAB5941842.1"/>
    <property type="molecule type" value="Genomic_DNA"/>
</dbReference>
<gene>
    <name evidence="6" type="ORF">A3Z75_15780</name>
    <name evidence="9" type="ORF">B7643_17025</name>
    <name evidence="7" type="ORF">BEI99_21385</name>
    <name evidence="8" type="ORF">BH418_15645</name>
    <name evidence="25" type="ORF">C4792_21260</name>
    <name evidence="10" type="ORF">CB381_18210</name>
    <name evidence="11" type="ORF">CBN47_06115</name>
    <name evidence="1" type="ORF">DKS77_14160</name>
    <name evidence="3" type="ORF">DLB38_16900</name>
    <name evidence="2" type="ORF">DNV88_18380</name>
    <name evidence="4" type="ORF">DUR08_17210</name>
    <name evidence="5" type="ORF">EPK73_14550</name>
    <name evidence="22" type="ORF">G2913_20925</name>
    <name evidence="23" type="ORF">G3A30_20940</name>
    <name evidence="24" type="ORF">G4K93_004300</name>
    <name evidence="18" type="ORF">GB020_20715</name>
    <name evidence="17" type="ORF">GB182_20985</name>
    <name evidence="20" type="ORF">GB352_20680</name>
    <name evidence="16" type="ORF">GB356_20980</name>
    <name evidence="21" type="ORF">GB394_21020</name>
    <name evidence="15" type="ORF">GB613_18430</name>
    <name evidence="19" type="ORF">GBS17_20985</name>
    <name evidence="12" type="ORF">GBX08_21015</name>
    <name evidence="13" type="ORF">GBY12_20695</name>
    <name evidence="14" type="ORF">GBY78_21020</name>
</gene>
<reference evidence="2" key="3">
    <citation type="submission" date="2018-06" db="EMBL/GenBank/DDBJ databases">
        <authorList>
            <person name="Ashton P.M."/>
            <person name="Dallman T."/>
            <person name="Nair S."/>
            <person name="De Pinna E."/>
            <person name="Peters T."/>
            <person name="Grant K."/>
        </authorList>
    </citation>
    <scope>NUCLEOTIDE SEQUENCE</scope>
    <source>
        <strain evidence="4">152447</strain>
        <strain evidence="1">208936</strain>
        <strain evidence="3">250819</strain>
        <strain evidence="10">369915</strain>
        <strain evidence="2">428140</strain>
    </source>
</reference>
<proteinExistence type="predicted"/>
<dbReference type="EMBL" id="AAGQKS010000020">
    <property type="protein sequence ID" value="EBQ8901914.1"/>
    <property type="molecule type" value="Genomic_DNA"/>
</dbReference>
<evidence type="ECO:0000313" key="26">
    <source>
        <dbReference type="Proteomes" id="UP000245147"/>
    </source>
</evidence>
<evidence type="ECO:0000313" key="19">
    <source>
        <dbReference type="EMBL" id="HAB5771405.1"/>
    </source>
</evidence>
<dbReference type="EMBL" id="AAKRAK010000018">
    <property type="protein sequence ID" value="ECU7934337.1"/>
    <property type="molecule type" value="Genomic_DNA"/>
</dbReference>
<evidence type="ECO:0000313" key="1">
    <source>
        <dbReference type="EMBL" id="EBQ8901914.1"/>
    </source>
</evidence>
<evidence type="ECO:0000313" key="11">
    <source>
        <dbReference type="EMBL" id="EDH7244600.1"/>
    </source>
</evidence>
<dbReference type="EMBL" id="AAHMZR010000023">
    <property type="protein sequence ID" value="EBY0576681.1"/>
    <property type="molecule type" value="Genomic_DNA"/>
</dbReference>
<evidence type="ECO:0000313" key="14">
    <source>
        <dbReference type="EMBL" id="HAB1884747.1"/>
    </source>
</evidence>
<dbReference type="EMBL" id="AAHVIS010000020">
    <property type="protein sequence ID" value="ECA7463498.1"/>
    <property type="molecule type" value="Genomic_DNA"/>
</dbReference>
<reference evidence="6" key="5">
    <citation type="submission" date="2018-07" db="EMBL/GenBank/DDBJ databases">
        <authorList>
            <consortium name="NARMS: The National Antimicrobial Resistance Monitoring System"/>
        </authorList>
    </citation>
    <scope>NUCLEOTIDE SEQUENCE</scope>
    <source>
        <strain evidence="6">CVM N57313F</strain>
        <strain evidence="7">FSIS1607168</strain>
    </source>
</reference>
<organism evidence="25 26">
    <name type="scientific">Salmonella enterica subsp. enterica serovar Agona</name>
    <dbReference type="NCBI Taxonomy" id="58095"/>
    <lineage>
        <taxon>Bacteria</taxon>
        <taxon>Pseudomonadati</taxon>
        <taxon>Pseudomonadota</taxon>
        <taxon>Gammaproteobacteria</taxon>
        <taxon>Enterobacterales</taxon>
        <taxon>Enterobacteriaceae</taxon>
        <taxon>Salmonella</taxon>
    </lineage>
</organism>
<dbReference type="EMBL" id="AAHDEP010000030">
    <property type="protein sequence ID" value="EBU7986411.1"/>
    <property type="molecule type" value="Genomic_DNA"/>
</dbReference>
<evidence type="ECO:0000313" key="7">
    <source>
        <dbReference type="EMBL" id="ECU7934337.1"/>
    </source>
</evidence>
<dbReference type="EMBL" id="AAMIHC010000022">
    <property type="protein sequence ID" value="EDH6341832.1"/>
    <property type="molecule type" value="Genomic_DNA"/>
</dbReference>
<evidence type="ECO:0000313" key="12">
    <source>
        <dbReference type="EMBL" id="HAB1572442.1"/>
    </source>
</evidence>
<dbReference type="EMBL" id="DAAFUE010000014">
    <property type="protein sequence ID" value="HAB1572442.1"/>
    <property type="molecule type" value="Genomic_DNA"/>
</dbReference>
<evidence type="ECO:0000313" key="15">
    <source>
        <dbReference type="EMBL" id="HAB2060607.1"/>
    </source>
</evidence>
<reference evidence="9" key="4">
    <citation type="submission" date="2018-07" db="EMBL/GenBank/DDBJ databases">
        <authorList>
            <consortium name="PulseNet: The National Subtyping Network for Foodborne Disease Surveillance"/>
            <person name="Tarr C.L."/>
            <person name="Trees E."/>
            <person name="Katz L.S."/>
            <person name="Carleton-Romer H.A."/>
            <person name="Stroika S."/>
            <person name="Kucerova Z."/>
            <person name="Roache K.F."/>
            <person name="Sabol A.L."/>
            <person name="Besser J."/>
            <person name="Gerner-Smidt P."/>
        </authorList>
    </citation>
    <scope>NUCLEOTIDE SEQUENCE</scope>
    <source>
        <strain evidence="9">PNUSAS011364</strain>
        <strain evidence="11">PNUSAS013764</strain>
    </source>
</reference>
<evidence type="ECO:0000313" key="21">
    <source>
        <dbReference type="EMBL" id="HAB6238649.1"/>
    </source>
</evidence>
<evidence type="ECO:0000313" key="9">
    <source>
        <dbReference type="EMBL" id="EDG5798385.1"/>
    </source>
</evidence>
<evidence type="ECO:0000313" key="13">
    <source>
        <dbReference type="EMBL" id="HAB1804659.1"/>
    </source>
</evidence>
<dbReference type="Proteomes" id="UP000245147">
    <property type="component" value="Unassembled WGS sequence"/>
</dbReference>
<dbReference type="EMBL" id="AALSOQ010000017">
    <property type="protein sequence ID" value="EDC9468129.1"/>
    <property type="molecule type" value="Genomic_DNA"/>
</dbReference>
<reference evidence="5" key="6">
    <citation type="submission" date="2019-01" db="EMBL/GenBank/DDBJ databases">
        <authorList>
            <consortium name="GenomeTrakr network: Whole genome sequencing for foodborne pathogen traceback"/>
        </authorList>
    </citation>
    <scope>NUCLEOTIDE SEQUENCE</scope>
    <source>
        <strain evidence="8">ADRDL-16-8871</strain>
        <strain evidence="5">FSIS21923161</strain>
    </source>
</reference>
<accession>A0A2T9HX51</accession>
<name>A0A2T9HX51_SALET</name>
<dbReference type="AlphaFoldDB" id="A0A2T9HX51"/>
<reference evidence="12" key="7">
    <citation type="submission" date="2019-10" db="EMBL/GenBank/DDBJ databases">
        <authorList>
            <consortium name="NCBI Pathogen Detection Project"/>
        </authorList>
    </citation>
    <scope>NUCLEOTIDE SEQUENCE</scope>
    <source>
        <strain evidence="24">13-0431</strain>
        <strain evidence="12">Salmonella enterica</strain>
    </source>
</reference>
<dbReference type="Proteomes" id="UP000839928">
    <property type="component" value="Unassembled WGS sequence"/>
</dbReference>
<dbReference type="EMBL" id="DAAFWP010000016">
    <property type="protein sequence ID" value="HAB1804659.1"/>
    <property type="molecule type" value="Genomic_DNA"/>
</dbReference>
<dbReference type="EMBL" id="DAAGBW010000014">
    <property type="protein sequence ID" value="HAB2426462.1"/>
    <property type="molecule type" value="Genomic_DNA"/>
</dbReference>